<accession>A0A6C0B5H2</accession>
<dbReference type="AlphaFoldDB" id="A0A6C0B5H2"/>
<dbReference type="Pfam" id="PF19063">
    <property type="entry name" value="DUF5759"/>
    <property type="match status" value="1"/>
</dbReference>
<evidence type="ECO:0000313" key="1">
    <source>
        <dbReference type="EMBL" id="QHS87346.1"/>
    </source>
</evidence>
<organism evidence="1">
    <name type="scientific">viral metagenome</name>
    <dbReference type="NCBI Taxonomy" id="1070528"/>
    <lineage>
        <taxon>unclassified sequences</taxon>
        <taxon>metagenomes</taxon>
        <taxon>organismal metagenomes</taxon>
    </lineage>
</organism>
<name>A0A6C0B5H2_9ZZZZ</name>
<sequence>MSIFLFDEEETKGKINIDDLYEKQQKKDLKQVSIFNKILNRIHNKIRITARNRNGDKFIWFTVPEYIFGEPVYQQADCIAYLVDKLEENKFYIRYMHPNSLFISWAHIVPGYVRSEIKKKMGLILDEYGNVVDKVEGREDVALNERLINTQQAAAGPVKKIFTPITNYKPTGKFVYDPSLFETLEKKLE</sequence>
<reference evidence="1" key="1">
    <citation type="journal article" date="2020" name="Nature">
        <title>Giant virus diversity and host interactions through global metagenomics.</title>
        <authorList>
            <person name="Schulz F."/>
            <person name="Roux S."/>
            <person name="Paez-Espino D."/>
            <person name="Jungbluth S."/>
            <person name="Walsh D.A."/>
            <person name="Denef V.J."/>
            <person name="McMahon K.D."/>
            <person name="Konstantinidis K.T."/>
            <person name="Eloe-Fadrosh E.A."/>
            <person name="Kyrpides N.C."/>
            <person name="Woyke T."/>
        </authorList>
    </citation>
    <scope>NUCLEOTIDE SEQUENCE</scope>
    <source>
        <strain evidence="1">GVMAG-M-3300010157-4</strain>
    </source>
</reference>
<dbReference type="InterPro" id="IPR043977">
    <property type="entry name" value="DUF5759"/>
</dbReference>
<proteinExistence type="predicted"/>
<protein>
    <submittedName>
        <fullName evidence="1">Uncharacterized protein</fullName>
    </submittedName>
</protein>
<dbReference type="EMBL" id="MN739080">
    <property type="protein sequence ID" value="QHS87346.1"/>
    <property type="molecule type" value="Genomic_DNA"/>
</dbReference>